<dbReference type="InterPro" id="IPR010998">
    <property type="entry name" value="Integrase_recombinase_N"/>
</dbReference>
<dbReference type="Gene3D" id="1.10.150.130">
    <property type="match status" value="1"/>
</dbReference>
<organism evidence="6 7">
    <name type="scientific">Rhizobium aethiopicum</name>
    <dbReference type="NCBI Taxonomy" id="1138170"/>
    <lineage>
        <taxon>Bacteria</taxon>
        <taxon>Pseudomonadati</taxon>
        <taxon>Pseudomonadota</taxon>
        <taxon>Alphaproteobacteria</taxon>
        <taxon>Hyphomicrobiales</taxon>
        <taxon>Rhizobiaceae</taxon>
        <taxon>Rhizobium/Agrobacterium group</taxon>
        <taxon>Rhizobium</taxon>
    </lineage>
</organism>
<sequence>MGVRGKVEQLVDNVIAALSITIQERRSSAGLDAYVPMILCDGALYDPDLDRFFRDLPLNGVRSRHSLRAYGYDVLVWVRFLSEACAKTIWQADRHDVLAYHRVQRRADAGQRISAASWNRAVACLDRLYRWGVQEGLIAEAPFTHRSVWRQGYAGRRSQVAARNDAYEPAARRTDVSFVTLDDYRRFRDVGLKTLLPDGHVRPGARDRNGIRNALFADLLVTTGLRLEEASSLFTSDLGFGDQRPGRQVWLDLADAQTKGDRGRQILVPARLLQQVRAYVGVERAHAVTKFQQRSAWRSIDRPIFVHRDRHAARLRLLDGGDIALDLLDPEERGRIIVCDSDGTPSEPAILWLSEIGLPVQPNSWEVAFARASSRCRSFGFDISISPHQLRHTFAVHMLAMLIQHRLRDAALPAGPMEGYRQVLGDPLQQVQRLLGHASLTTTYIYLDHIATRSDTVDAAVEELLGLLPSEATL</sequence>
<dbReference type="PANTHER" id="PTHR30349">
    <property type="entry name" value="PHAGE INTEGRASE-RELATED"/>
    <property type="match status" value="1"/>
</dbReference>
<dbReference type="InterPro" id="IPR004107">
    <property type="entry name" value="Integrase_SAM-like_N"/>
</dbReference>
<dbReference type="Proteomes" id="UP000198723">
    <property type="component" value="Unassembled WGS sequence"/>
</dbReference>
<dbReference type="InterPro" id="IPR002104">
    <property type="entry name" value="Integrase_catalytic"/>
</dbReference>
<protein>
    <submittedName>
        <fullName evidence="6">Site-specific recombinase XerD</fullName>
    </submittedName>
</protein>
<evidence type="ECO:0000256" key="2">
    <source>
        <dbReference type="ARBA" id="ARBA00022908"/>
    </source>
</evidence>
<keyword evidence="3" id="KW-0238">DNA-binding</keyword>
<dbReference type="Gene3D" id="1.10.443.10">
    <property type="entry name" value="Intergrase catalytic core"/>
    <property type="match status" value="1"/>
</dbReference>
<dbReference type="PROSITE" id="PS51898">
    <property type="entry name" value="TYR_RECOMBINASE"/>
    <property type="match status" value="1"/>
</dbReference>
<comment type="similarity">
    <text evidence="1">Belongs to the 'phage' integrase family.</text>
</comment>
<dbReference type="Pfam" id="PF00589">
    <property type="entry name" value="Phage_integrase"/>
    <property type="match status" value="1"/>
</dbReference>
<evidence type="ECO:0000259" key="5">
    <source>
        <dbReference type="PROSITE" id="PS51898"/>
    </source>
</evidence>
<evidence type="ECO:0000256" key="3">
    <source>
        <dbReference type="ARBA" id="ARBA00023125"/>
    </source>
</evidence>
<dbReference type="SUPFAM" id="SSF56349">
    <property type="entry name" value="DNA breaking-rejoining enzymes"/>
    <property type="match status" value="2"/>
</dbReference>
<dbReference type="InterPro" id="IPR013762">
    <property type="entry name" value="Integrase-like_cat_sf"/>
</dbReference>
<reference evidence="6 7" key="1">
    <citation type="submission" date="2016-08" db="EMBL/GenBank/DDBJ databases">
        <authorList>
            <person name="Seilhamer J.J."/>
        </authorList>
    </citation>
    <scope>NUCLEOTIDE SEQUENCE [LARGE SCALE GENOMIC DNA]</scope>
    <source>
        <strain evidence="6 7">HBR26</strain>
    </source>
</reference>
<dbReference type="STRING" id="1138170.GA0061105_11924"/>
<evidence type="ECO:0000256" key="4">
    <source>
        <dbReference type="ARBA" id="ARBA00023172"/>
    </source>
</evidence>
<dbReference type="RefSeq" id="WP_077991331.1">
    <property type="nucleotide sequence ID" value="NZ_FMAJ01000019.1"/>
</dbReference>
<name>A0A1C3YAK8_9HYPH</name>
<evidence type="ECO:0000313" key="7">
    <source>
        <dbReference type="Proteomes" id="UP000198723"/>
    </source>
</evidence>
<keyword evidence="4" id="KW-0233">DNA recombination</keyword>
<dbReference type="AlphaFoldDB" id="A0A1C3YAK8"/>
<dbReference type="PANTHER" id="PTHR30349:SF64">
    <property type="entry name" value="PROPHAGE INTEGRASE INTD-RELATED"/>
    <property type="match status" value="1"/>
</dbReference>
<dbReference type="InterPro" id="IPR011010">
    <property type="entry name" value="DNA_brk_join_enz"/>
</dbReference>
<feature type="domain" description="Tyr recombinase" evidence="5">
    <location>
        <begin position="174"/>
        <end position="462"/>
    </location>
</feature>
<dbReference type="InterPro" id="IPR050090">
    <property type="entry name" value="Tyrosine_recombinase_XerCD"/>
</dbReference>
<proteinExistence type="inferred from homology"/>
<gene>
    <name evidence="6" type="ORF">GA0061105_11924</name>
</gene>
<evidence type="ECO:0000313" key="6">
    <source>
        <dbReference type="EMBL" id="SCB61508.1"/>
    </source>
</evidence>
<dbReference type="GO" id="GO:0003677">
    <property type="term" value="F:DNA binding"/>
    <property type="evidence" value="ECO:0007669"/>
    <property type="project" value="UniProtKB-KW"/>
</dbReference>
<dbReference type="Pfam" id="PF02899">
    <property type="entry name" value="Phage_int_SAM_1"/>
    <property type="match status" value="1"/>
</dbReference>
<evidence type="ECO:0000256" key="1">
    <source>
        <dbReference type="ARBA" id="ARBA00008857"/>
    </source>
</evidence>
<dbReference type="EMBL" id="FMAJ01000019">
    <property type="protein sequence ID" value="SCB61508.1"/>
    <property type="molecule type" value="Genomic_DNA"/>
</dbReference>
<accession>A0A1C3YAK8</accession>
<dbReference type="GO" id="GO:0006310">
    <property type="term" value="P:DNA recombination"/>
    <property type="evidence" value="ECO:0007669"/>
    <property type="project" value="UniProtKB-KW"/>
</dbReference>
<keyword evidence="2" id="KW-0229">DNA integration</keyword>
<dbReference type="GO" id="GO:0015074">
    <property type="term" value="P:DNA integration"/>
    <property type="evidence" value="ECO:0007669"/>
    <property type="project" value="UniProtKB-KW"/>
</dbReference>